<gene>
    <name evidence="1" type="ORF">AWN90_07615</name>
</gene>
<comment type="caution">
    <text evidence="1">The sequence shown here is derived from an EMBL/GenBank/DDBJ whole genome shotgun (WGS) entry which is preliminary data.</text>
</comment>
<proteinExistence type="predicted"/>
<evidence type="ECO:0000313" key="1">
    <source>
        <dbReference type="EMBL" id="KZM69637.1"/>
    </source>
</evidence>
<reference evidence="1 2" key="1">
    <citation type="submission" date="2016-04" db="EMBL/GenBank/DDBJ databases">
        <authorList>
            <person name="Evans L.H."/>
            <person name="Alamgir A."/>
            <person name="Owens N."/>
            <person name="Weber N.D."/>
            <person name="Virtaneva K."/>
            <person name="Barbian K."/>
            <person name="Babar A."/>
            <person name="Rosenke K."/>
        </authorList>
    </citation>
    <scope>NUCLEOTIDE SEQUENCE [LARGE SCALE GENOMIC DNA]</scope>
    <source>
        <strain evidence="1 2">IFM 0406</strain>
    </source>
</reference>
<organism evidence="1 2">
    <name type="scientific">Nocardia terpenica</name>
    <dbReference type="NCBI Taxonomy" id="455432"/>
    <lineage>
        <taxon>Bacteria</taxon>
        <taxon>Bacillati</taxon>
        <taxon>Actinomycetota</taxon>
        <taxon>Actinomycetes</taxon>
        <taxon>Mycobacteriales</taxon>
        <taxon>Nocardiaceae</taxon>
        <taxon>Nocardia</taxon>
    </lineage>
</organism>
<dbReference type="STRING" id="455432.AWN90_07615"/>
<protein>
    <submittedName>
        <fullName evidence="1">Uncharacterized protein</fullName>
    </submittedName>
</protein>
<sequence length="161" mass="17862">MLPGQSTPDIPVHANMHHPDEFLAFVADLRDMTARGESVRWTCAADADTVAPLQHLAPPLWLKPGVEPTVWRARHRPCQFYFRRGPGFVIIHDERSGSAVETLLDDPEHLVLFERLHHPGALRPGSATSALRAAGLLFELGDKGVVLPYRLSRLALPTKLL</sequence>
<name>A0A164IPN8_9NOCA</name>
<keyword evidence="2" id="KW-1185">Reference proteome</keyword>
<dbReference type="Pfam" id="PF19142">
    <property type="entry name" value="DUF5825"/>
    <property type="match status" value="1"/>
</dbReference>
<accession>A0A164IPN8</accession>
<dbReference type="EMBL" id="LWGR01000019">
    <property type="protein sequence ID" value="KZM69637.1"/>
    <property type="molecule type" value="Genomic_DNA"/>
</dbReference>
<dbReference type="Proteomes" id="UP000076512">
    <property type="component" value="Unassembled WGS sequence"/>
</dbReference>
<dbReference type="AlphaFoldDB" id="A0A164IPN8"/>
<evidence type="ECO:0000313" key="2">
    <source>
        <dbReference type="Proteomes" id="UP000076512"/>
    </source>
</evidence>
<dbReference type="InterPro" id="IPR043863">
    <property type="entry name" value="DUF5825"/>
</dbReference>